<sequence>MCSALSPDRYPRPHTLRAFVYHGSRRGPRREPGPGATVPGEPGRAGERAFRRRSPGLTSPPSYNSRTRFLNLVPSIPAPKFWTLGAQTVISAWIGRLRRLVGGDNGASSECLLAVVLSLGGPALAVLLRPLEGDVEDARERALSSLVQLRPERSRRRALPRGTLAGVRAIPPPLRERRGFCRSFGAVLRPLGTPAVARSPGLHN</sequence>
<feature type="region of interest" description="Disordered" evidence="1">
    <location>
        <begin position="22"/>
        <end position="64"/>
    </location>
</feature>
<protein>
    <submittedName>
        <fullName evidence="2">Uncharacterized protein</fullName>
    </submittedName>
</protein>
<evidence type="ECO:0000313" key="2">
    <source>
        <dbReference type="EMBL" id="KAF6474775.1"/>
    </source>
</evidence>
<accession>A0A7J8HS95</accession>
<reference evidence="2 3" key="1">
    <citation type="journal article" date="2020" name="Nature">
        <title>Six reference-quality genomes reveal evolution of bat adaptations.</title>
        <authorList>
            <person name="Jebb D."/>
            <person name="Huang Z."/>
            <person name="Pippel M."/>
            <person name="Hughes G.M."/>
            <person name="Lavrichenko K."/>
            <person name="Devanna P."/>
            <person name="Winkler S."/>
            <person name="Jermiin L.S."/>
            <person name="Skirmuntt E.C."/>
            <person name="Katzourakis A."/>
            <person name="Burkitt-Gray L."/>
            <person name="Ray D.A."/>
            <person name="Sullivan K.A.M."/>
            <person name="Roscito J.G."/>
            <person name="Kirilenko B.M."/>
            <person name="Davalos L.M."/>
            <person name="Corthals A.P."/>
            <person name="Power M.L."/>
            <person name="Jones G."/>
            <person name="Ransome R.D."/>
            <person name="Dechmann D.K.N."/>
            <person name="Locatelli A.G."/>
            <person name="Puechmaille S.J."/>
            <person name="Fedrigo O."/>
            <person name="Jarvis E.D."/>
            <person name="Hiller M."/>
            <person name="Vernes S.C."/>
            <person name="Myers E.W."/>
            <person name="Teeling E.C."/>
        </authorList>
    </citation>
    <scope>NUCLEOTIDE SEQUENCE [LARGE SCALE GENOMIC DNA]</scope>
    <source>
        <strain evidence="2">MRouAeg1</strain>
        <tissue evidence="2">Muscle</tissue>
    </source>
</reference>
<evidence type="ECO:0000313" key="3">
    <source>
        <dbReference type="Proteomes" id="UP000593571"/>
    </source>
</evidence>
<proteinExistence type="predicted"/>
<gene>
    <name evidence="2" type="ORF">HJG63_010932</name>
</gene>
<keyword evidence="3" id="KW-1185">Reference proteome</keyword>
<dbReference type="AlphaFoldDB" id="A0A7J8HS95"/>
<evidence type="ECO:0000256" key="1">
    <source>
        <dbReference type="SAM" id="MobiDB-lite"/>
    </source>
</evidence>
<dbReference type="EMBL" id="JACASE010000004">
    <property type="protein sequence ID" value="KAF6474775.1"/>
    <property type="molecule type" value="Genomic_DNA"/>
</dbReference>
<comment type="caution">
    <text evidence="2">The sequence shown here is derived from an EMBL/GenBank/DDBJ whole genome shotgun (WGS) entry which is preliminary data.</text>
</comment>
<dbReference type="Proteomes" id="UP000593571">
    <property type="component" value="Unassembled WGS sequence"/>
</dbReference>
<name>A0A7J8HS95_ROUAE</name>
<organism evidence="2 3">
    <name type="scientific">Rousettus aegyptiacus</name>
    <name type="common">Egyptian fruit bat</name>
    <name type="synonym">Pteropus aegyptiacus</name>
    <dbReference type="NCBI Taxonomy" id="9407"/>
    <lineage>
        <taxon>Eukaryota</taxon>
        <taxon>Metazoa</taxon>
        <taxon>Chordata</taxon>
        <taxon>Craniata</taxon>
        <taxon>Vertebrata</taxon>
        <taxon>Euteleostomi</taxon>
        <taxon>Mammalia</taxon>
        <taxon>Eutheria</taxon>
        <taxon>Laurasiatheria</taxon>
        <taxon>Chiroptera</taxon>
        <taxon>Yinpterochiroptera</taxon>
        <taxon>Pteropodoidea</taxon>
        <taxon>Pteropodidae</taxon>
        <taxon>Rousettinae</taxon>
        <taxon>Rousettus</taxon>
    </lineage>
</organism>